<proteinExistence type="inferred from homology"/>
<dbReference type="RefSeq" id="WP_085213959.1">
    <property type="nucleotide sequence ID" value="NZ_FXAM01000001.1"/>
</dbReference>
<dbReference type="GO" id="GO:0005737">
    <property type="term" value="C:cytoplasm"/>
    <property type="evidence" value="ECO:0007669"/>
    <property type="project" value="UniProtKB-SubCell"/>
</dbReference>
<dbReference type="GO" id="GO:0006105">
    <property type="term" value="P:succinate metabolic process"/>
    <property type="evidence" value="ECO:0007669"/>
    <property type="project" value="TreeGrafter"/>
</dbReference>
<sequence length="81" mass="9225">MLSARQRWLCRRGMRELDLLIGRYLAQGYATAPPAEQRAFQRLLELQDDELWHYLGGGPLPEEAELAALIRKLQNLPPAPA</sequence>
<dbReference type="Gene3D" id="1.10.150.250">
    <property type="entry name" value="Flavinator of succinate dehydrogenase"/>
    <property type="match status" value="1"/>
</dbReference>
<comment type="subcellular location">
    <subcellularLocation>
        <location evidence="1">Cytoplasm</location>
    </subcellularLocation>
</comment>
<dbReference type="PANTHER" id="PTHR39585">
    <property type="entry name" value="FAD ASSEMBLY FACTOR SDHE"/>
    <property type="match status" value="1"/>
</dbReference>
<dbReference type="EMBL" id="FXAM01000001">
    <property type="protein sequence ID" value="SMF95602.1"/>
    <property type="molecule type" value="Genomic_DNA"/>
</dbReference>
<dbReference type="AlphaFoldDB" id="A0A1Y6D4Z6"/>
<dbReference type="Proteomes" id="UP000192923">
    <property type="component" value="Unassembled WGS sequence"/>
</dbReference>
<dbReference type="InterPro" id="IPR005631">
    <property type="entry name" value="SDH"/>
</dbReference>
<dbReference type="SUPFAM" id="SSF109910">
    <property type="entry name" value="YgfY-like"/>
    <property type="match status" value="1"/>
</dbReference>
<evidence type="ECO:0000256" key="1">
    <source>
        <dbReference type="ARBA" id="ARBA00004496"/>
    </source>
</evidence>
<evidence type="ECO:0000256" key="2">
    <source>
        <dbReference type="ARBA" id="ARBA00008571"/>
    </source>
</evidence>
<evidence type="ECO:0000313" key="6">
    <source>
        <dbReference type="EMBL" id="SMF95602.1"/>
    </source>
</evidence>
<organism evidence="6 7">
    <name type="scientific">Methylomagnum ishizawai</name>
    <dbReference type="NCBI Taxonomy" id="1760988"/>
    <lineage>
        <taxon>Bacteria</taxon>
        <taxon>Pseudomonadati</taxon>
        <taxon>Pseudomonadota</taxon>
        <taxon>Gammaproteobacteria</taxon>
        <taxon>Methylococcales</taxon>
        <taxon>Methylococcaceae</taxon>
        <taxon>Methylomagnum</taxon>
    </lineage>
</organism>
<dbReference type="STRING" id="1760988.SAMN02949497_2967"/>
<evidence type="ECO:0000313" key="7">
    <source>
        <dbReference type="Proteomes" id="UP000192923"/>
    </source>
</evidence>
<dbReference type="Pfam" id="PF03937">
    <property type="entry name" value="Sdh5"/>
    <property type="match status" value="1"/>
</dbReference>
<comment type="similarity">
    <text evidence="2">Belongs to the SdhE FAD assembly factor family.</text>
</comment>
<reference evidence="6 7" key="1">
    <citation type="submission" date="2016-12" db="EMBL/GenBank/DDBJ databases">
        <authorList>
            <person name="Song W.-J."/>
            <person name="Kurnit D.M."/>
        </authorList>
    </citation>
    <scope>NUCLEOTIDE SEQUENCE [LARGE SCALE GENOMIC DNA]</scope>
    <source>
        <strain evidence="6 7">175</strain>
    </source>
</reference>
<protein>
    <recommendedName>
        <fullName evidence="3">FAD assembly factor SdhE</fullName>
    </recommendedName>
</protein>
<name>A0A1Y6D4Z6_9GAMM</name>
<keyword evidence="7" id="KW-1185">Reference proteome</keyword>
<dbReference type="InterPro" id="IPR036714">
    <property type="entry name" value="SDH_sf"/>
</dbReference>
<dbReference type="InterPro" id="IPR050531">
    <property type="entry name" value="SdhE_FAD_assembly_factor"/>
</dbReference>
<keyword evidence="4" id="KW-0963">Cytoplasm</keyword>
<accession>A0A1Y6D4Z6</accession>
<keyword evidence="5" id="KW-0143">Chaperone</keyword>
<dbReference type="PANTHER" id="PTHR39585:SF1">
    <property type="entry name" value="FAD ASSEMBLY FACTOR SDHE"/>
    <property type="match status" value="1"/>
</dbReference>
<evidence type="ECO:0000256" key="4">
    <source>
        <dbReference type="ARBA" id="ARBA00022490"/>
    </source>
</evidence>
<dbReference type="OrthoDB" id="9180899at2"/>
<evidence type="ECO:0000256" key="3">
    <source>
        <dbReference type="ARBA" id="ARBA00019418"/>
    </source>
</evidence>
<evidence type="ECO:0000256" key="5">
    <source>
        <dbReference type="ARBA" id="ARBA00023186"/>
    </source>
</evidence>
<gene>
    <name evidence="6" type="ORF">SAMN02949497_2967</name>
</gene>